<accession>A0A9D4V7I9</accession>
<keyword evidence="2" id="KW-1185">Reference proteome</keyword>
<organism evidence="1 2">
    <name type="scientific">Adiantum capillus-veneris</name>
    <name type="common">Maidenhair fern</name>
    <dbReference type="NCBI Taxonomy" id="13818"/>
    <lineage>
        <taxon>Eukaryota</taxon>
        <taxon>Viridiplantae</taxon>
        <taxon>Streptophyta</taxon>
        <taxon>Embryophyta</taxon>
        <taxon>Tracheophyta</taxon>
        <taxon>Polypodiopsida</taxon>
        <taxon>Polypodiidae</taxon>
        <taxon>Polypodiales</taxon>
        <taxon>Pteridineae</taxon>
        <taxon>Pteridaceae</taxon>
        <taxon>Vittarioideae</taxon>
        <taxon>Adiantum</taxon>
    </lineage>
</organism>
<comment type="caution">
    <text evidence="1">The sequence shown here is derived from an EMBL/GenBank/DDBJ whole genome shotgun (WGS) entry which is preliminary data.</text>
</comment>
<evidence type="ECO:0000313" key="2">
    <source>
        <dbReference type="Proteomes" id="UP000886520"/>
    </source>
</evidence>
<reference evidence="1" key="1">
    <citation type="submission" date="2021-01" db="EMBL/GenBank/DDBJ databases">
        <title>Adiantum capillus-veneris genome.</title>
        <authorList>
            <person name="Fang Y."/>
            <person name="Liao Q."/>
        </authorList>
    </citation>
    <scope>NUCLEOTIDE SEQUENCE</scope>
    <source>
        <strain evidence="1">H3</strain>
        <tissue evidence="1">Leaf</tissue>
    </source>
</reference>
<gene>
    <name evidence="1" type="ORF">GOP47_0003781</name>
</gene>
<evidence type="ECO:0000313" key="1">
    <source>
        <dbReference type="EMBL" id="KAI5080598.1"/>
    </source>
</evidence>
<name>A0A9D4V7I9_ADICA</name>
<evidence type="ECO:0008006" key="3">
    <source>
        <dbReference type="Google" id="ProtNLM"/>
    </source>
</evidence>
<dbReference type="InterPro" id="IPR009003">
    <property type="entry name" value="Peptidase_S1_PA"/>
</dbReference>
<dbReference type="SUPFAM" id="SSF50494">
    <property type="entry name" value="Trypsin-like serine proteases"/>
    <property type="match status" value="1"/>
</dbReference>
<dbReference type="Pfam" id="PF13365">
    <property type="entry name" value="Trypsin_2"/>
    <property type="match status" value="1"/>
</dbReference>
<dbReference type="InterPro" id="IPR043504">
    <property type="entry name" value="Peptidase_S1_PA_chymotrypsin"/>
</dbReference>
<dbReference type="EMBL" id="JABFUD020000004">
    <property type="protein sequence ID" value="KAI5080598.1"/>
    <property type="molecule type" value="Genomic_DNA"/>
</dbReference>
<dbReference type="AlphaFoldDB" id="A0A9D4V7I9"/>
<sequence length="359" mass="39753">MDSTMKDDGLSREVKDFISQKISEMLDGGDSLEGDYSSYVAKLFDNDQYIGTFTFLGERIGVTDFHAVFSPNDEHILEESLALKIGQADIKVQHLVSYPHYDISVYMMLGALPPCKYLEIGHEPLAIGDEIMLISFPALGESDCNSKLPVISHGKVEQAVPSRKNSFLVAKYECYAGSSGGPVVLKRTGRLVGIHIGSIFYEDRTYNAPAFLTPRQVDYPVTSGAVRCLSWKPPAADIDFEAMSEGSSNSQEGCEGIEVSVTAALDAFFLSLKDVREVAFYAASNAFRKGHHARFLPALTLKTLISVESFATETLAETEGSTCKHGSRRQELRRKIIDKSWRKTMRKLRRLIRAVGRST</sequence>
<protein>
    <recommendedName>
        <fullName evidence="3">Serine protease</fullName>
    </recommendedName>
</protein>
<dbReference type="Proteomes" id="UP000886520">
    <property type="component" value="Chromosome 4"/>
</dbReference>
<proteinExistence type="predicted"/>
<dbReference type="OrthoDB" id="17845at2759"/>
<dbReference type="Gene3D" id="2.40.10.10">
    <property type="entry name" value="Trypsin-like serine proteases"/>
    <property type="match status" value="1"/>
</dbReference>